<dbReference type="Proteomes" id="UP001241377">
    <property type="component" value="Unassembled WGS sequence"/>
</dbReference>
<accession>A0ACC2VHH4</accession>
<evidence type="ECO:0000313" key="1">
    <source>
        <dbReference type="EMBL" id="KAJ9098066.1"/>
    </source>
</evidence>
<reference evidence="1" key="1">
    <citation type="submission" date="2023-04" db="EMBL/GenBank/DDBJ databases">
        <title>Draft Genome sequencing of Naganishia species isolated from polar environments using Oxford Nanopore Technology.</title>
        <authorList>
            <person name="Leo P."/>
            <person name="Venkateswaran K."/>
        </authorList>
    </citation>
    <scope>NUCLEOTIDE SEQUENCE</scope>
    <source>
        <strain evidence="1">MNA-CCFEE 5261</strain>
    </source>
</reference>
<protein>
    <submittedName>
        <fullName evidence="1">Uncharacterized protein</fullName>
    </submittedName>
</protein>
<gene>
    <name evidence="1" type="ORF">QFC19_006501</name>
</gene>
<comment type="caution">
    <text evidence="1">The sequence shown here is derived from an EMBL/GenBank/DDBJ whole genome shotgun (WGS) entry which is preliminary data.</text>
</comment>
<sequence length="325" mass="34474">MKSLYKSILKSIGSHIKPSASPKTSAAPKKPDITGNSNAISVMPSMTPTSAGSNWAKLQMSLPKDAKKDKPSRFSKDGSGSINGKAKAMGIAAYASQVQGANGTSAQPSASKWKGKDKDLSSLPLGKVPGDTGVVIGPLPEGKENNALVQELRGLVSGLTPLTRDAQKAPGNYMAIDCEMVGTGPNGSQSVLARVSLVNYHGHILVDSFVKPKERVTDWRTWVSGVRASDMINAKSFEEVQKEVADLVEGKILVGHAVENDTKALLLSHPSPLLRDTQTFKALREVAKTKKPGLKKLTELELGLKIQSGAHSSVSPFAASQWKLD</sequence>
<name>A0ACC2VHH4_9TREE</name>
<keyword evidence="2" id="KW-1185">Reference proteome</keyword>
<evidence type="ECO:0000313" key="2">
    <source>
        <dbReference type="Proteomes" id="UP001241377"/>
    </source>
</evidence>
<proteinExistence type="predicted"/>
<dbReference type="EMBL" id="JASBWR010000079">
    <property type="protein sequence ID" value="KAJ9098066.1"/>
    <property type="molecule type" value="Genomic_DNA"/>
</dbReference>
<organism evidence="1 2">
    <name type="scientific">Naganishia cerealis</name>
    <dbReference type="NCBI Taxonomy" id="610337"/>
    <lineage>
        <taxon>Eukaryota</taxon>
        <taxon>Fungi</taxon>
        <taxon>Dikarya</taxon>
        <taxon>Basidiomycota</taxon>
        <taxon>Agaricomycotina</taxon>
        <taxon>Tremellomycetes</taxon>
        <taxon>Filobasidiales</taxon>
        <taxon>Filobasidiaceae</taxon>
        <taxon>Naganishia</taxon>
    </lineage>
</organism>